<accession>A0A401KU72</accession>
<gene>
    <name evidence="2" type="ORF">AAWM_05676</name>
</gene>
<dbReference type="AlphaFoldDB" id="A0A401KU72"/>
<proteinExistence type="predicted"/>
<feature type="compositionally biased region" description="Basic and acidic residues" evidence="1">
    <location>
        <begin position="88"/>
        <end position="97"/>
    </location>
</feature>
<keyword evidence="3" id="KW-1185">Reference proteome</keyword>
<protein>
    <submittedName>
        <fullName evidence="2">Uncharacterized protein</fullName>
    </submittedName>
</protein>
<dbReference type="Proteomes" id="UP000286921">
    <property type="component" value="Unassembled WGS sequence"/>
</dbReference>
<feature type="region of interest" description="Disordered" evidence="1">
    <location>
        <begin position="51"/>
        <end position="131"/>
    </location>
</feature>
<sequence length="194" mass="21130">MPANTRIQSSASKLHNLLVPRPPTPCLLPLRSIWQPAAIHTPRSVQARLNSGLGKDWKGTGAEDHAVDRTQKNDTTDPTTDASASVMQDRKEGEGNDAKPQGATEKGGSQHGKKAKQEHPKAPEPIIGMNDERGHVSVNMKTMQAYQFTIKFAKVSFLRQERLTGSALIEGSLSPGLFIGNRKAQSGLYGIERR</sequence>
<feature type="compositionally biased region" description="Basic and acidic residues" evidence="1">
    <location>
        <begin position="55"/>
        <end position="75"/>
    </location>
</feature>
<dbReference type="EMBL" id="BDHI01000014">
    <property type="protein sequence ID" value="GCB22791.1"/>
    <property type="molecule type" value="Genomic_DNA"/>
</dbReference>
<evidence type="ECO:0000256" key="1">
    <source>
        <dbReference type="SAM" id="MobiDB-lite"/>
    </source>
</evidence>
<comment type="caution">
    <text evidence="2">The sequence shown here is derived from an EMBL/GenBank/DDBJ whole genome shotgun (WGS) entry which is preliminary data.</text>
</comment>
<reference evidence="2 3" key="1">
    <citation type="submission" date="2016-09" db="EMBL/GenBank/DDBJ databases">
        <title>Aspergillus awamori IFM 58123T.</title>
        <authorList>
            <person name="Kusuya Y."/>
            <person name="Shimizu M."/>
            <person name="Takahashi H."/>
            <person name="Yaguchi T."/>
        </authorList>
    </citation>
    <scope>NUCLEOTIDE SEQUENCE [LARGE SCALE GENOMIC DNA]</scope>
    <source>
        <strain evidence="2 3">IFM 58123</strain>
    </source>
</reference>
<evidence type="ECO:0000313" key="3">
    <source>
        <dbReference type="Proteomes" id="UP000286921"/>
    </source>
</evidence>
<evidence type="ECO:0000313" key="2">
    <source>
        <dbReference type="EMBL" id="GCB22791.1"/>
    </source>
</evidence>
<name>A0A401KU72_ASPAW</name>
<organism evidence="2 3">
    <name type="scientific">Aspergillus awamori</name>
    <name type="common">Black koji mold</name>
    <dbReference type="NCBI Taxonomy" id="105351"/>
    <lineage>
        <taxon>Eukaryota</taxon>
        <taxon>Fungi</taxon>
        <taxon>Dikarya</taxon>
        <taxon>Ascomycota</taxon>
        <taxon>Pezizomycotina</taxon>
        <taxon>Eurotiomycetes</taxon>
        <taxon>Eurotiomycetidae</taxon>
        <taxon>Eurotiales</taxon>
        <taxon>Aspergillaceae</taxon>
        <taxon>Aspergillus</taxon>
    </lineage>
</organism>